<dbReference type="SUPFAM" id="SSF56112">
    <property type="entry name" value="Protein kinase-like (PK-like)"/>
    <property type="match status" value="1"/>
</dbReference>
<dbReference type="InterPro" id="IPR002575">
    <property type="entry name" value="Aminoglycoside_PTrfase"/>
</dbReference>
<evidence type="ECO:0000259" key="1">
    <source>
        <dbReference type="Pfam" id="PF01636"/>
    </source>
</evidence>
<dbReference type="Proteomes" id="UP000217676">
    <property type="component" value="Chromosome"/>
</dbReference>
<accession>A0A160NW41</accession>
<dbReference type="InterPro" id="IPR052077">
    <property type="entry name" value="CcrZ_PhaseVar_Mediator"/>
</dbReference>
<evidence type="ECO:0000313" key="2">
    <source>
        <dbReference type="EMBL" id="BAU82156.1"/>
    </source>
</evidence>
<reference evidence="2 3" key="1">
    <citation type="journal article" date="2016" name="Genome Announc.">
        <title>Complete Genome Sequence of Thiostrepton-Producing Streptomyces laurentii ATCC 31255.</title>
        <authorList>
            <person name="Doi K."/>
            <person name="Fujino Y."/>
            <person name="Nagayoshi Y."/>
            <person name="Ohshima T."/>
            <person name="Ogata S."/>
        </authorList>
    </citation>
    <scope>NUCLEOTIDE SEQUENCE [LARGE SCALE GENOMIC DNA]</scope>
    <source>
        <strain evidence="2 3">ATCC 31255</strain>
    </source>
</reference>
<protein>
    <recommendedName>
        <fullName evidence="1">Aminoglycoside phosphotransferase domain-containing protein</fullName>
    </recommendedName>
</protein>
<dbReference type="Pfam" id="PF01636">
    <property type="entry name" value="APH"/>
    <property type="match status" value="1"/>
</dbReference>
<dbReference type="PANTHER" id="PTHR40086:SF1">
    <property type="entry name" value="CELL CYCLE REGULATOR CCRZ"/>
    <property type="match status" value="1"/>
</dbReference>
<feature type="domain" description="Aminoglycoside phosphotransferase" evidence="1">
    <location>
        <begin position="19"/>
        <end position="92"/>
    </location>
</feature>
<gene>
    <name evidence="2" type="ORF">SLA_1214</name>
</gene>
<dbReference type="Gene3D" id="3.90.1200.10">
    <property type="match status" value="1"/>
</dbReference>
<sequence length="179" mass="19907">MAVEGLYQELGVPADPGRLLAERAAGLSARPFRLLHADIHRKNMILTERAGVVFLDWELALWGDPVYDLADHLHKTGYARADRERVRAGWERVAPADCRVGLREDAAYYAAYEEMKSAVVDTVRWGRRIALAATAAERRGLAEELRGKLLRGGPHWGGGMPVRPEGIERAAVRWLGGEE</sequence>
<keyword evidence="3" id="KW-1185">Reference proteome</keyword>
<dbReference type="PANTHER" id="PTHR40086">
    <property type="entry name" value="PHOSPHOTRANSFERASE YTMP-RELATED"/>
    <property type="match status" value="1"/>
</dbReference>
<organism evidence="2 3">
    <name type="scientific">Streptomyces laurentii</name>
    <dbReference type="NCBI Taxonomy" id="39478"/>
    <lineage>
        <taxon>Bacteria</taxon>
        <taxon>Bacillati</taxon>
        <taxon>Actinomycetota</taxon>
        <taxon>Actinomycetes</taxon>
        <taxon>Kitasatosporales</taxon>
        <taxon>Streptomycetaceae</taxon>
        <taxon>Streptomyces</taxon>
    </lineage>
</organism>
<dbReference type="EMBL" id="AP017424">
    <property type="protein sequence ID" value="BAU82156.1"/>
    <property type="molecule type" value="Genomic_DNA"/>
</dbReference>
<evidence type="ECO:0000313" key="3">
    <source>
        <dbReference type="Proteomes" id="UP000217676"/>
    </source>
</evidence>
<dbReference type="KEGG" id="slau:SLA_1214"/>
<dbReference type="InterPro" id="IPR011009">
    <property type="entry name" value="Kinase-like_dom_sf"/>
</dbReference>
<dbReference type="AlphaFoldDB" id="A0A160NW41"/>
<name>A0A160NW41_STRLU</name>
<dbReference type="RefSeq" id="WP_359877753.1">
    <property type="nucleotide sequence ID" value="NZ_JBEYHT010000025.1"/>
</dbReference>
<proteinExistence type="predicted"/>